<reference evidence="4" key="2">
    <citation type="submission" date="2012-11" db="EMBL/GenBank/DDBJ databases">
        <authorList>
            <person name="Kuo A."/>
            <person name="Curtis B.A."/>
            <person name="Tanifuji G."/>
            <person name="Burki F."/>
            <person name="Gruber A."/>
            <person name="Irimia M."/>
            <person name="Maruyama S."/>
            <person name="Arias M.C."/>
            <person name="Ball S.G."/>
            <person name="Gile G.H."/>
            <person name="Hirakawa Y."/>
            <person name="Hopkins J.F."/>
            <person name="Rensing S.A."/>
            <person name="Schmutz J."/>
            <person name="Symeonidi A."/>
            <person name="Elias M."/>
            <person name="Eveleigh R.J."/>
            <person name="Herman E.K."/>
            <person name="Klute M.J."/>
            <person name="Nakayama T."/>
            <person name="Obornik M."/>
            <person name="Reyes-Prieto A."/>
            <person name="Armbrust E.V."/>
            <person name="Aves S.J."/>
            <person name="Beiko R.G."/>
            <person name="Coutinho P."/>
            <person name="Dacks J.B."/>
            <person name="Durnford D.G."/>
            <person name="Fast N.M."/>
            <person name="Green B.R."/>
            <person name="Grisdale C."/>
            <person name="Hempe F."/>
            <person name="Henrissat B."/>
            <person name="Hoppner M.P."/>
            <person name="Ishida K.-I."/>
            <person name="Kim E."/>
            <person name="Koreny L."/>
            <person name="Kroth P.G."/>
            <person name="Liu Y."/>
            <person name="Malik S.-B."/>
            <person name="Maier U.G."/>
            <person name="McRose D."/>
            <person name="Mock T."/>
            <person name="Neilson J.A."/>
            <person name="Onodera N.T."/>
            <person name="Poole A.M."/>
            <person name="Pritham E.J."/>
            <person name="Richards T.A."/>
            <person name="Rocap G."/>
            <person name="Roy S.W."/>
            <person name="Sarai C."/>
            <person name="Schaack S."/>
            <person name="Shirato S."/>
            <person name="Slamovits C.H."/>
            <person name="Spencer D.F."/>
            <person name="Suzuki S."/>
            <person name="Worden A.Z."/>
            <person name="Zauner S."/>
            <person name="Barry K."/>
            <person name="Bell C."/>
            <person name="Bharti A.K."/>
            <person name="Crow J.A."/>
            <person name="Grimwood J."/>
            <person name="Kramer R."/>
            <person name="Lindquist E."/>
            <person name="Lucas S."/>
            <person name="Salamov A."/>
            <person name="McFadden G.I."/>
            <person name="Lane C.E."/>
            <person name="Keeling P.J."/>
            <person name="Gray M.W."/>
            <person name="Grigoriev I.V."/>
            <person name="Archibald J.M."/>
        </authorList>
    </citation>
    <scope>NUCLEOTIDE SEQUENCE</scope>
    <source>
        <strain evidence="4">CCMP2712</strain>
    </source>
</reference>
<reference evidence="2 4" key="1">
    <citation type="journal article" date="2012" name="Nature">
        <title>Algal genomes reveal evolutionary mosaicism and the fate of nucleomorphs.</title>
        <authorList>
            <consortium name="DOE Joint Genome Institute"/>
            <person name="Curtis B.A."/>
            <person name="Tanifuji G."/>
            <person name="Burki F."/>
            <person name="Gruber A."/>
            <person name="Irimia M."/>
            <person name="Maruyama S."/>
            <person name="Arias M.C."/>
            <person name="Ball S.G."/>
            <person name="Gile G.H."/>
            <person name="Hirakawa Y."/>
            <person name="Hopkins J.F."/>
            <person name="Kuo A."/>
            <person name="Rensing S.A."/>
            <person name="Schmutz J."/>
            <person name="Symeonidi A."/>
            <person name="Elias M."/>
            <person name="Eveleigh R.J."/>
            <person name="Herman E.K."/>
            <person name="Klute M.J."/>
            <person name="Nakayama T."/>
            <person name="Obornik M."/>
            <person name="Reyes-Prieto A."/>
            <person name="Armbrust E.V."/>
            <person name="Aves S.J."/>
            <person name="Beiko R.G."/>
            <person name="Coutinho P."/>
            <person name="Dacks J.B."/>
            <person name="Durnford D.G."/>
            <person name="Fast N.M."/>
            <person name="Green B.R."/>
            <person name="Grisdale C.J."/>
            <person name="Hempel F."/>
            <person name="Henrissat B."/>
            <person name="Hoppner M.P."/>
            <person name="Ishida K."/>
            <person name="Kim E."/>
            <person name="Koreny L."/>
            <person name="Kroth P.G."/>
            <person name="Liu Y."/>
            <person name="Malik S.B."/>
            <person name="Maier U.G."/>
            <person name="McRose D."/>
            <person name="Mock T."/>
            <person name="Neilson J.A."/>
            <person name="Onodera N.T."/>
            <person name="Poole A.M."/>
            <person name="Pritham E.J."/>
            <person name="Richards T.A."/>
            <person name="Rocap G."/>
            <person name="Roy S.W."/>
            <person name="Sarai C."/>
            <person name="Schaack S."/>
            <person name="Shirato S."/>
            <person name="Slamovits C.H."/>
            <person name="Spencer D.F."/>
            <person name="Suzuki S."/>
            <person name="Worden A.Z."/>
            <person name="Zauner S."/>
            <person name="Barry K."/>
            <person name="Bell C."/>
            <person name="Bharti A.K."/>
            <person name="Crow J.A."/>
            <person name="Grimwood J."/>
            <person name="Kramer R."/>
            <person name="Lindquist E."/>
            <person name="Lucas S."/>
            <person name="Salamov A."/>
            <person name="McFadden G.I."/>
            <person name="Lane C.E."/>
            <person name="Keeling P.J."/>
            <person name="Gray M.W."/>
            <person name="Grigoriev I.V."/>
            <person name="Archibald J.M."/>
        </authorList>
    </citation>
    <scope>NUCLEOTIDE SEQUENCE</scope>
    <source>
        <strain evidence="2 4">CCMP2712</strain>
    </source>
</reference>
<dbReference type="InterPro" id="IPR018490">
    <property type="entry name" value="cNMP-bd_dom_sf"/>
</dbReference>
<evidence type="ECO:0008006" key="5">
    <source>
        <dbReference type="Google" id="ProtNLM"/>
    </source>
</evidence>
<sequence>MLNMIKMLSQFSIFEGVSTHVRSKVAKATKTVRLSPGQIYQLDRVDQAVFLVEKGSVYLVNAHQKKLQLTHSIVGFEALCNMAVQLSKSEWDVTDSVHAGPPAFLVGAAGGCELFSLSIDALHVGAEMSERLKSNIRMVAANYVRKLAAKGNLKARKCFEKILLEIPSSLNEDIRRQEEVLNQQRIDAQRRVEAMKRQILSANIEWAAMRASSSGSSEGDVLSPIRGTLTSMTILDPFHL</sequence>
<dbReference type="Gene3D" id="2.60.120.10">
    <property type="entry name" value="Jelly Rolls"/>
    <property type="match status" value="1"/>
</dbReference>
<dbReference type="Proteomes" id="UP000011087">
    <property type="component" value="Unassembled WGS sequence"/>
</dbReference>
<organism evidence="2">
    <name type="scientific">Guillardia theta (strain CCMP2712)</name>
    <name type="common">Cryptophyte</name>
    <dbReference type="NCBI Taxonomy" id="905079"/>
    <lineage>
        <taxon>Eukaryota</taxon>
        <taxon>Cryptophyceae</taxon>
        <taxon>Pyrenomonadales</taxon>
        <taxon>Geminigeraceae</taxon>
        <taxon>Guillardia</taxon>
    </lineage>
</organism>
<evidence type="ECO:0000313" key="2">
    <source>
        <dbReference type="EMBL" id="EKX41079.1"/>
    </source>
</evidence>
<evidence type="ECO:0000313" key="3">
    <source>
        <dbReference type="EnsemblProtists" id="EKX41079"/>
    </source>
</evidence>
<gene>
    <name evidence="2" type="ORF">GUITHDRAFT_112812</name>
</gene>
<dbReference type="AlphaFoldDB" id="L1IYV0"/>
<keyword evidence="4" id="KW-1185">Reference proteome</keyword>
<proteinExistence type="predicted"/>
<dbReference type="EnsemblProtists" id="EKX41079">
    <property type="protein sequence ID" value="EKX41079"/>
    <property type="gene ID" value="GUITHDRAFT_112812"/>
</dbReference>
<evidence type="ECO:0000313" key="4">
    <source>
        <dbReference type="Proteomes" id="UP000011087"/>
    </source>
</evidence>
<dbReference type="GeneID" id="17297733"/>
<protein>
    <recommendedName>
        <fullName evidence="5">Cyclic nucleotide-binding domain-containing protein</fullName>
    </recommendedName>
</protein>
<evidence type="ECO:0000256" key="1">
    <source>
        <dbReference type="SAM" id="Coils"/>
    </source>
</evidence>
<accession>L1IYV0</accession>
<dbReference type="HOGENOM" id="CLU_1158262_0_0_1"/>
<dbReference type="InterPro" id="IPR014710">
    <property type="entry name" value="RmlC-like_jellyroll"/>
</dbReference>
<keyword evidence="1" id="KW-0175">Coiled coil</keyword>
<dbReference type="PaxDb" id="55529-EKX41079"/>
<dbReference type="RefSeq" id="XP_005828059.1">
    <property type="nucleotide sequence ID" value="XM_005828002.1"/>
</dbReference>
<dbReference type="KEGG" id="gtt:GUITHDRAFT_112812"/>
<dbReference type="EMBL" id="JH993026">
    <property type="protein sequence ID" value="EKX41079.1"/>
    <property type="molecule type" value="Genomic_DNA"/>
</dbReference>
<feature type="coiled-coil region" evidence="1">
    <location>
        <begin position="171"/>
        <end position="205"/>
    </location>
</feature>
<dbReference type="SUPFAM" id="SSF51206">
    <property type="entry name" value="cAMP-binding domain-like"/>
    <property type="match status" value="1"/>
</dbReference>
<name>L1IYV0_GUITC</name>
<reference evidence="3" key="3">
    <citation type="submission" date="2016-03" db="UniProtKB">
        <authorList>
            <consortium name="EnsemblProtists"/>
        </authorList>
    </citation>
    <scope>IDENTIFICATION</scope>
</reference>